<evidence type="ECO:0000259" key="2">
    <source>
        <dbReference type="Pfam" id="PF00535"/>
    </source>
</evidence>
<name>A0ABW5X987_9FLAO</name>
<dbReference type="PANTHER" id="PTHR43685">
    <property type="entry name" value="GLYCOSYLTRANSFERASE"/>
    <property type="match status" value="1"/>
</dbReference>
<comment type="caution">
    <text evidence="4">The sequence shown here is derived from an EMBL/GenBank/DDBJ whole genome shotgun (WGS) entry which is preliminary data.</text>
</comment>
<feature type="domain" description="Galactosyltransferase C-terminal" evidence="3">
    <location>
        <begin position="148"/>
        <end position="190"/>
    </location>
</feature>
<dbReference type="Pfam" id="PF00535">
    <property type="entry name" value="Glycos_transf_2"/>
    <property type="match status" value="1"/>
</dbReference>
<dbReference type="Proteomes" id="UP001597438">
    <property type="component" value="Unassembled WGS sequence"/>
</dbReference>
<organism evidence="4 5">
    <name type="scientific">Christiangramia antarctica</name>
    <dbReference type="NCBI Taxonomy" id="2058158"/>
    <lineage>
        <taxon>Bacteria</taxon>
        <taxon>Pseudomonadati</taxon>
        <taxon>Bacteroidota</taxon>
        <taxon>Flavobacteriia</taxon>
        <taxon>Flavobacteriales</taxon>
        <taxon>Flavobacteriaceae</taxon>
        <taxon>Christiangramia</taxon>
    </lineage>
</organism>
<dbReference type="EMBL" id="JBHUOJ010000032">
    <property type="protein sequence ID" value="MFD2834236.1"/>
    <property type="molecule type" value="Genomic_DNA"/>
</dbReference>
<keyword evidence="4" id="KW-0328">Glycosyltransferase</keyword>
<gene>
    <name evidence="4" type="ORF">ACFSYS_13145</name>
</gene>
<dbReference type="InterPro" id="IPR050834">
    <property type="entry name" value="Glycosyltransf_2"/>
</dbReference>
<keyword evidence="5" id="KW-1185">Reference proteome</keyword>
<dbReference type="EC" id="2.4.-.-" evidence="4"/>
<dbReference type="InterPro" id="IPR029044">
    <property type="entry name" value="Nucleotide-diphossugar_trans"/>
</dbReference>
<dbReference type="InterPro" id="IPR027791">
    <property type="entry name" value="Galactosyl_T_C"/>
</dbReference>
<dbReference type="GO" id="GO:0016757">
    <property type="term" value="F:glycosyltransferase activity"/>
    <property type="evidence" value="ECO:0007669"/>
    <property type="project" value="UniProtKB-KW"/>
</dbReference>
<keyword evidence="1 4" id="KW-0808">Transferase</keyword>
<dbReference type="RefSeq" id="WP_251739133.1">
    <property type="nucleotide sequence ID" value="NZ_JBHUOJ010000032.1"/>
</dbReference>
<evidence type="ECO:0000313" key="4">
    <source>
        <dbReference type="EMBL" id="MFD2834236.1"/>
    </source>
</evidence>
<protein>
    <submittedName>
        <fullName evidence="4">Glycosyltransferase</fullName>
        <ecNumber evidence="4">2.4.-.-</ecNumber>
    </submittedName>
</protein>
<dbReference type="Gene3D" id="3.90.550.10">
    <property type="entry name" value="Spore Coat Polysaccharide Biosynthesis Protein SpsA, Chain A"/>
    <property type="match status" value="1"/>
</dbReference>
<dbReference type="PANTHER" id="PTHR43685:SF2">
    <property type="entry name" value="GLYCOSYLTRANSFERASE 2-LIKE DOMAIN-CONTAINING PROTEIN"/>
    <property type="match status" value="1"/>
</dbReference>
<feature type="domain" description="Glycosyltransferase 2-like" evidence="2">
    <location>
        <begin position="6"/>
        <end position="129"/>
    </location>
</feature>
<accession>A0ABW5X987</accession>
<dbReference type="SUPFAM" id="SSF53448">
    <property type="entry name" value="Nucleotide-diphospho-sugar transferases"/>
    <property type="match status" value="1"/>
</dbReference>
<dbReference type="InterPro" id="IPR001173">
    <property type="entry name" value="Glyco_trans_2-like"/>
</dbReference>
<sequence>MSSKVSIIIPCYNDHEFIEKSVNSAIVQSYPNKEVIVVDDGSNNKTKAVLKKLESKIDHLITQDNLGVSSARNRGIKSSSGKYILNLDSDDYFESEFCERAVTEFQKDQDIEIVTCFANWFRNEKEYKLFKPRGGGLKNILVNNVAMGSSMFLKERWQDVGGYDETMVDGYEDWEFYIRLLKDGGKAMVIPEILFNYRNKVKSRNDNANSLKYELRQYIYLKHSELYKDHFKSFVIHMMNMMRKEELDKQKSLESLEHKLGERILWPFRKIKNLK</sequence>
<proteinExistence type="predicted"/>
<dbReference type="Pfam" id="PF02709">
    <property type="entry name" value="Glyco_transf_7C"/>
    <property type="match status" value="1"/>
</dbReference>
<evidence type="ECO:0000313" key="5">
    <source>
        <dbReference type="Proteomes" id="UP001597438"/>
    </source>
</evidence>
<reference evidence="5" key="1">
    <citation type="journal article" date="2019" name="Int. J. Syst. Evol. Microbiol.">
        <title>The Global Catalogue of Microorganisms (GCM) 10K type strain sequencing project: providing services to taxonomists for standard genome sequencing and annotation.</title>
        <authorList>
            <consortium name="The Broad Institute Genomics Platform"/>
            <consortium name="The Broad Institute Genome Sequencing Center for Infectious Disease"/>
            <person name="Wu L."/>
            <person name="Ma J."/>
        </authorList>
    </citation>
    <scope>NUCLEOTIDE SEQUENCE [LARGE SCALE GENOMIC DNA]</scope>
    <source>
        <strain evidence="5">KCTC 52925</strain>
    </source>
</reference>
<evidence type="ECO:0000259" key="3">
    <source>
        <dbReference type="Pfam" id="PF02709"/>
    </source>
</evidence>
<evidence type="ECO:0000256" key="1">
    <source>
        <dbReference type="ARBA" id="ARBA00022679"/>
    </source>
</evidence>